<feature type="domain" description="VWFA" evidence="5">
    <location>
        <begin position="424"/>
        <end position="604"/>
    </location>
</feature>
<sequence>MTGSTASRCVLTSQTSAAFDRAPPTCTPLQDLPQCEPQQRAPDHGSVQCTNTNLIGSVCTFSCGSGYYLSGSINVLICGKLRNSVCIYSVTWSSPAPTCEPITCIPSHTSPTNGQVTCSNGNLVGSECVFTCSPGYAVTGEPVSICNQVNIGTPAGVWSSPPPTCQLYFFTTAITCIPQQIPPTNGAVTCDNSNNLVTIRSNYTDCSNMRCYTELKCNPPQSNPTNGSVSCSDENNVNSECEFACMLGFTMVGEPITDCLMSGGVPAWTNVAPVCGRNIKNVWGYVKGSRCSNPPSAPTNGYRVCSDGNYVGSICDYGCDDLYTRVGSQYSTCVELADGSHSFDNPAPTCERSSCRDVQTLPNGNVSCSDGNFINSVCTYDCNAGNAYALFPTNHSTTTCLNDTTWDLPPPCCARRCPPYALMDFVMILDSSSSVRRRNWRIMKNFGRSIIETFRLAEDAARMAAFRYNRVVDTRSQILFRQHVNDMAGFLASYNAIPYNGGGTLTGQALRHAKDVILARRNGNRPNVKDVVLTITDGRSHDNVANVSRELREMGVLTFVVGVVPGNGKQLDENQLLSIAGSRSNMFLATSGFSGLNSAFSARLSESICTNPCAH</sequence>
<dbReference type="PROSITE" id="PS50234">
    <property type="entry name" value="VWFA"/>
    <property type="match status" value="1"/>
</dbReference>
<dbReference type="AlphaFoldDB" id="F6YEQ2"/>
<dbReference type="PANTHER" id="PTHR45656">
    <property type="entry name" value="PROTEIN CBR-CLEC-78"/>
    <property type="match status" value="1"/>
</dbReference>
<feature type="domain" description="Sushi" evidence="6">
    <location>
        <begin position="215"/>
        <end position="277"/>
    </location>
</feature>
<keyword evidence="3" id="KW-1015">Disulfide bond</keyword>
<evidence type="ECO:0000313" key="7">
    <source>
        <dbReference type="Ensembl" id="ENSCINP00000005107.3"/>
    </source>
</evidence>
<dbReference type="Pfam" id="PF00084">
    <property type="entry name" value="Sushi"/>
    <property type="match status" value="5"/>
</dbReference>
<keyword evidence="1" id="KW-0732">Signal</keyword>
<evidence type="ECO:0000256" key="4">
    <source>
        <dbReference type="PROSITE-ProRule" id="PRU00302"/>
    </source>
</evidence>
<feature type="domain" description="Sushi" evidence="6">
    <location>
        <begin position="289"/>
        <end position="352"/>
    </location>
</feature>
<evidence type="ECO:0000259" key="5">
    <source>
        <dbReference type="PROSITE" id="PS50234"/>
    </source>
</evidence>
<dbReference type="PANTHER" id="PTHR45656:SF4">
    <property type="entry name" value="PROTEIN CBR-CLEC-78"/>
    <property type="match status" value="1"/>
</dbReference>
<dbReference type="SUPFAM" id="SSF57535">
    <property type="entry name" value="Complement control module/SCR domain"/>
    <property type="match status" value="5"/>
</dbReference>
<dbReference type="InterPro" id="IPR002035">
    <property type="entry name" value="VWF_A"/>
</dbReference>
<dbReference type="InterPro" id="IPR000436">
    <property type="entry name" value="Sushi_SCR_CCP_dom"/>
</dbReference>
<organism evidence="7 8">
    <name type="scientific">Ciona intestinalis</name>
    <name type="common">Transparent sea squirt</name>
    <name type="synonym">Ascidia intestinalis</name>
    <dbReference type="NCBI Taxonomy" id="7719"/>
    <lineage>
        <taxon>Eukaryota</taxon>
        <taxon>Metazoa</taxon>
        <taxon>Chordata</taxon>
        <taxon>Tunicata</taxon>
        <taxon>Ascidiacea</taxon>
        <taxon>Phlebobranchia</taxon>
        <taxon>Cionidae</taxon>
        <taxon>Ciona</taxon>
    </lineage>
</organism>
<dbReference type="Gene3D" id="2.10.70.10">
    <property type="entry name" value="Complement Module, domain 1"/>
    <property type="match status" value="5"/>
</dbReference>
<dbReference type="Proteomes" id="UP000008144">
    <property type="component" value="Chromosome 14"/>
</dbReference>
<proteinExistence type="predicted"/>
<keyword evidence="8" id="KW-1185">Reference proteome</keyword>
<evidence type="ECO:0000313" key="8">
    <source>
        <dbReference type="Proteomes" id="UP000008144"/>
    </source>
</evidence>
<keyword evidence="4" id="KW-0768">Sushi</keyword>
<keyword evidence="2" id="KW-0677">Repeat</keyword>
<reference evidence="7" key="3">
    <citation type="submission" date="2025-08" db="UniProtKB">
        <authorList>
            <consortium name="Ensembl"/>
        </authorList>
    </citation>
    <scope>IDENTIFICATION</scope>
</reference>
<evidence type="ECO:0000259" key="6">
    <source>
        <dbReference type="PROSITE" id="PS50923"/>
    </source>
</evidence>
<reference evidence="8" key="1">
    <citation type="journal article" date="2002" name="Science">
        <title>The draft genome of Ciona intestinalis: insights into chordate and vertebrate origins.</title>
        <authorList>
            <person name="Dehal P."/>
            <person name="Satou Y."/>
            <person name="Campbell R.K."/>
            <person name="Chapman J."/>
            <person name="Degnan B."/>
            <person name="De Tomaso A."/>
            <person name="Davidson B."/>
            <person name="Di Gregorio A."/>
            <person name="Gelpke M."/>
            <person name="Goodstein D.M."/>
            <person name="Harafuji N."/>
            <person name="Hastings K.E."/>
            <person name="Ho I."/>
            <person name="Hotta K."/>
            <person name="Huang W."/>
            <person name="Kawashima T."/>
            <person name="Lemaire P."/>
            <person name="Martinez D."/>
            <person name="Meinertzhagen I.A."/>
            <person name="Necula S."/>
            <person name="Nonaka M."/>
            <person name="Putnam N."/>
            <person name="Rash S."/>
            <person name="Saiga H."/>
            <person name="Satake M."/>
            <person name="Terry A."/>
            <person name="Yamada L."/>
            <person name="Wang H.G."/>
            <person name="Awazu S."/>
            <person name="Azumi K."/>
            <person name="Boore J."/>
            <person name="Branno M."/>
            <person name="Chin-Bow S."/>
            <person name="DeSantis R."/>
            <person name="Doyle S."/>
            <person name="Francino P."/>
            <person name="Keys D.N."/>
            <person name="Haga S."/>
            <person name="Hayashi H."/>
            <person name="Hino K."/>
            <person name="Imai K.S."/>
            <person name="Inaba K."/>
            <person name="Kano S."/>
            <person name="Kobayashi K."/>
            <person name="Kobayashi M."/>
            <person name="Lee B.I."/>
            <person name="Makabe K.W."/>
            <person name="Manohar C."/>
            <person name="Matassi G."/>
            <person name="Medina M."/>
            <person name="Mochizuki Y."/>
            <person name="Mount S."/>
            <person name="Morishita T."/>
            <person name="Miura S."/>
            <person name="Nakayama A."/>
            <person name="Nishizaka S."/>
            <person name="Nomoto H."/>
            <person name="Ohta F."/>
            <person name="Oishi K."/>
            <person name="Rigoutsos I."/>
            <person name="Sano M."/>
            <person name="Sasaki A."/>
            <person name="Sasakura Y."/>
            <person name="Shoguchi E."/>
            <person name="Shin-i T."/>
            <person name="Spagnuolo A."/>
            <person name="Stainier D."/>
            <person name="Suzuki M.M."/>
            <person name="Tassy O."/>
            <person name="Takatori N."/>
            <person name="Tokuoka M."/>
            <person name="Yagi K."/>
            <person name="Yoshizaki F."/>
            <person name="Wada S."/>
            <person name="Zhang C."/>
            <person name="Hyatt P.D."/>
            <person name="Larimer F."/>
            <person name="Detter C."/>
            <person name="Doggett N."/>
            <person name="Glavina T."/>
            <person name="Hawkins T."/>
            <person name="Richardson P."/>
            <person name="Lucas S."/>
            <person name="Kohara Y."/>
            <person name="Levine M."/>
            <person name="Satoh N."/>
            <person name="Rokhsar D.S."/>
        </authorList>
    </citation>
    <scope>NUCLEOTIDE SEQUENCE [LARGE SCALE GENOMIC DNA]</scope>
</reference>
<feature type="domain" description="Sushi" evidence="6">
    <location>
        <begin position="353"/>
        <end position="415"/>
    </location>
</feature>
<dbReference type="SUPFAM" id="SSF53300">
    <property type="entry name" value="vWA-like"/>
    <property type="match status" value="1"/>
</dbReference>
<evidence type="ECO:0000256" key="2">
    <source>
        <dbReference type="ARBA" id="ARBA00022737"/>
    </source>
</evidence>
<feature type="domain" description="Sushi" evidence="6">
    <location>
        <begin position="33"/>
        <end position="101"/>
    </location>
</feature>
<evidence type="ECO:0000256" key="1">
    <source>
        <dbReference type="ARBA" id="ARBA00022729"/>
    </source>
</evidence>
<accession>F6YEQ2</accession>
<dbReference type="InterPro" id="IPR036465">
    <property type="entry name" value="vWFA_dom_sf"/>
</dbReference>
<reference evidence="7" key="4">
    <citation type="submission" date="2025-09" db="UniProtKB">
        <authorList>
            <consortium name="Ensembl"/>
        </authorList>
    </citation>
    <scope>IDENTIFICATION</scope>
</reference>
<name>F6YEQ2_CIOIN</name>
<dbReference type="SMART" id="SM00032">
    <property type="entry name" value="CCP"/>
    <property type="match status" value="5"/>
</dbReference>
<comment type="caution">
    <text evidence="4">Lacks conserved residue(s) required for the propagation of feature annotation.</text>
</comment>
<feature type="domain" description="Sushi" evidence="6">
    <location>
        <begin position="102"/>
        <end position="167"/>
    </location>
</feature>
<reference evidence="7" key="2">
    <citation type="journal article" date="2008" name="Genome Biol.">
        <title>Improved genome assembly and evidence-based global gene model set for the chordate Ciona intestinalis: new insight into intron and operon populations.</title>
        <authorList>
            <person name="Satou Y."/>
            <person name="Mineta K."/>
            <person name="Ogasawara M."/>
            <person name="Sasakura Y."/>
            <person name="Shoguchi E."/>
            <person name="Ueno K."/>
            <person name="Yamada L."/>
            <person name="Matsumoto J."/>
            <person name="Wasserscheid J."/>
            <person name="Dewar K."/>
            <person name="Wiley G.B."/>
            <person name="Macmil S.L."/>
            <person name="Roe B.A."/>
            <person name="Zeller R.W."/>
            <person name="Hastings K.E."/>
            <person name="Lemaire P."/>
            <person name="Lindquist E."/>
            <person name="Endo T."/>
            <person name="Hotta K."/>
            <person name="Inaba K."/>
        </authorList>
    </citation>
    <scope>NUCLEOTIDE SEQUENCE [LARGE SCALE GENOMIC DNA]</scope>
    <source>
        <strain evidence="7">wild type</strain>
    </source>
</reference>
<dbReference type="Pfam" id="PF00092">
    <property type="entry name" value="VWA"/>
    <property type="match status" value="1"/>
</dbReference>
<dbReference type="CDD" id="cd00033">
    <property type="entry name" value="CCP"/>
    <property type="match status" value="5"/>
</dbReference>
<dbReference type="PROSITE" id="PS50923">
    <property type="entry name" value="SUSHI"/>
    <property type="match status" value="5"/>
</dbReference>
<dbReference type="GeneTree" id="ENSGT00940000165024"/>
<dbReference type="Gene3D" id="3.40.50.410">
    <property type="entry name" value="von Willebrand factor, type A domain"/>
    <property type="match status" value="1"/>
</dbReference>
<protein>
    <submittedName>
        <fullName evidence="7">Uncharacterized protein</fullName>
    </submittedName>
</protein>
<dbReference type="EMBL" id="EAAA01001165">
    <property type="status" value="NOT_ANNOTATED_CDS"/>
    <property type="molecule type" value="Genomic_DNA"/>
</dbReference>
<dbReference type="Ensembl" id="ENSCINT00000005107.3">
    <property type="protein sequence ID" value="ENSCINP00000005107.3"/>
    <property type="gene ID" value="ENSCING00000002503.3"/>
</dbReference>
<evidence type="ECO:0000256" key="3">
    <source>
        <dbReference type="ARBA" id="ARBA00023157"/>
    </source>
</evidence>
<dbReference type="InterPro" id="IPR051277">
    <property type="entry name" value="SEZ6_CSMD_C4BPB_Regulators"/>
</dbReference>
<dbReference type="HOGENOM" id="CLU_008905_3_0_1"/>
<dbReference type="InterPro" id="IPR035976">
    <property type="entry name" value="Sushi/SCR/CCP_sf"/>
</dbReference>
<dbReference type="SMART" id="SM00327">
    <property type="entry name" value="VWA"/>
    <property type="match status" value="1"/>
</dbReference>